<comment type="cofactor">
    <cofactor evidence="2 7">
        <name>NAD(+)</name>
        <dbReference type="ChEBI" id="CHEBI:57540"/>
    </cofactor>
</comment>
<evidence type="ECO:0000256" key="6">
    <source>
        <dbReference type="ARBA" id="ARBA00023239"/>
    </source>
</evidence>
<evidence type="ECO:0000256" key="2">
    <source>
        <dbReference type="ARBA" id="ARBA00001911"/>
    </source>
</evidence>
<dbReference type="InterPro" id="IPR036291">
    <property type="entry name" value="NAD(P)-bd_dom_sf"/>
</dbReference>
<evidence type="ECO:0000256" key="5">
    <source>
        <dbReference type="ARBA" id="ARBA00023027"/>
    </source>
</evidence>
<protein>
    <recommendedName>
        <fullName evidence="4 7">dTDP-glucose 4,6-dehydratase</fullName>
        <ecNumber evidence="4 7">4.2.1.46</ecNumber>
    </recommendedName>
</protein>
<evidence type="ECO:0000256" key="3">
    <source>
        <dbReference type="ARBA" id="ARBA00008178"/>
    </source>
</evidence>
<dbReference type="AlphaFoldDB" id="A0A0S4MSW9"/>
<dbReference type="EMBL" id="FAOO01000001">
    <property type="protein sequence ID" value="CUU01078.1"/>
    <property type="molecule type" value="Genomic_DNA"/>
</dbReference>
<proteinExistence type="inferred from homology"/>
<dbReference type="OrthoDB" id="9803061at2"/>
<dbReference type="Proteomes" id="UP000320623">
    <property type="component" value="Unassembled WGS sequence"/>
</dbReference>
<feature type="domain" description="NAD(P)-binding" evidence="8">
    <location>
        <begin position="5"/>
        <end position="307"/>
    </location>
</feature>
<evidence type="ECO:0000256" key="7">
    <source>
        <dbReference type="RuleBase" id="RU004473"/>
    </source>
</evidence>
<keyword evidence="6 7" id="KW-0456">Lyase</keyword>
<comment type="catalytic activity">
    <reaction evidence="1 7">
        <text>dTDP-alpha-D-glucose = dTDP-4-dehydro-6-deoxy-alpha-D-glucose + H2O</text>
        <dbReference type="Rhea" id="RHEA:17221"/>
        <dbReference type="ChEBI" id="CHEBI:15377"/>
        <dbReference type="ChEBI" id="CHEBI:57477"/>
        <dbReference type="ChEBI" id="CHEBI:57649"/>
        <dbReference type="EC" id="4.2.1.46"/>
    </reaction>
</comment>
<evidence type="ECO:0000259" key="8">
    <source>
        <dbReference type="Pfam" id="PF16363"/>
    </source>
</evidence>
<dbReference type="Gene3D" id="3.40.50.720">
    <property type="entry name" value="NAD(P)-binding Rossmann-like Domain"/>
    <property type="match status" value="1"/>
</dbReference>
<dbReference type="FunFam" id="3.40.50.720:FF:000304">
    <property type="entry name" value="UDP-glucose 4,6-dehydratase"/>
    <property type="match status" value="1"/>
</dbReference>
<gene>
    <name evidence="9" type="ORF">JGI1_00157</name>
</gene>
<evidence type="ECO:0000256" key="4">
    <source>
        <dbReference type="ARBA" id="ARBA00011990"/>
    </source>
</evidence>
<dbReference type="NCBIfam" id="TIGR01181">
    <property type="entry name" value="dTDP_gluc_dehyt"/>
    <property type="match status" value="1"/>
</dbReference>
<dbReference type="Gene3D" id="3.90.25.10">
    <property type="entry name" value="UDP-galactose 4-epimerase, domain 1"/>
    <property type="match status" value="1"/>
</dbReference>
<reference evidence="10" key="1">
    <citation type="submission" date="2015-11" db="EMBL/GenBank/DDBJ databases">
        <authorList>
            <person name="Varghese N."/>
        </authorList>
    </citation>
    <scope>NUCLEOTIDE SEQUENCE [LARGE SCALE GENOMIC DNA]</scope>
</reference>
<accession>A0A0S4MSW9</accession>
<evidence type="ECO:0000313" key="9">
    <source>
        <dbReference type="EMBL" id="CUU01078.1"/>
    </source>
</evidence>
<dbReference type="Pfam" id="PF16363">
    <property type="entry name" value="GDP_Man_Dehyd"/>
    <property type="match status" value="1"/>
</dbReference>
<dbReference type="STRING" id="1643428.GCA_001442855_00147"/>
<comment type="similarity">
    <text evidence="3 7">Belongs to the NAD(P)-dependent epimerase/dehydratase family. dTDP-glucose dehydratase subfamily.</text>
</comment>
<dbReference type="PANTHER" id="PTHR43000">
    <property type="entry name" value="DTDP-D-GLUCOSE 4,6-DEHYDRATASE-RELATED"/>
    <property type="match status" value="1"/>
</dbReference>
<dbReference type="SUPFAM" id="SSF51735">
    <property type="entry name" value="NAD(P)-binding Rossmann-fold domains"/>
    <property type="match status" value="1"/>
</dbReference>
<dbReference type="GO" id="GO:0008460">
    <property type="term" value="F:dTDP-glucose 4,6-dehydratase activity"/>
    <property type="evidence" value="ECO:0007669"/>
    <property type="project" value="UniProtKB-EC"/>
</dbReference>
<organism evidence="9 10">
    <name type="scientific">Candidatus Thermokryptus mobilis</name>
    <dbReference type="NCBI Taxonomy" id="1643428"/>
    <lineage>
        <taxon>Bacteria</taxon>
        <taxon>Pseudomonadati</taxon>
        <taxon>Candidatus Kryptoniota</taxon>
        <taxon>Candidatus Thermokryptus</taxon>
    </lineage>
</organism>
<keyword evidence="5" id="KW-0520">NAD</keyword>
<evidence type="ECO:0000256" key="1">
    <source>
        <dbReference type="ARBA" id="ARBA00001539"/>
    </source>
</evidence>
<keyword evidence="10" id="KW-1185">Reference proteome</keyword>
<dbReference type="InterPro" id="IPR016040">
    <property type="entry name" value="NAD(P)-bd_dom"/>
</dbReference>
<evidence type="ECO:0000313" key="10">
    <source>
        <dbReference type="Proteomes" id="UP000320623"/>
    </source>
</evidence>
<dbReference type="EC" id="4.2.1.46" evidence="4 7"/>
<name>A0A0S4MSW9_9BACT</name>
<dbReference type="InterPro" id="IPR005888">
    <property type="entry name" value="dTDP_Gluc_deHydtase"/>
</dbReference>
<dbReference type="RefSeq" id="WP_140943961.1">
    <property type="nucleotide sequence ID" value="NZ_FAOO01000001.1"/>
</dbReference>
<dbReference type="CDD" id="cd05246">
    <property type="entry name" value="dTDP_GD_SDR_e"/>
    <property type="match status" value="1"/>
</dbReference>
<sequence length="340" mass="39271">MQSILVTGGAGFIGSNFVRYILQNYPDLTVVNLDKLTYAGNLENLRDVEDNPNYHFVKGDICNQELVEYVVRKFNVDVVVNFAAESHVDRSILGSEVFMRTNVIGTQVLLEVAKKYEIEKFIQISTDEVYGSLGPTGKFTEDMPLSPNSPYAASKASADLLCRAYFKTFGVPIIITRCSNNFGPYQFPEKLIPLMIINALNDKPLPVYGDGENVRDWIYVLDHCRAIDFVIQRGKPGEIYNIGASNEWRNIDIVKLILKKLNKPESLIKFVKDRPGHDRRYAMDWTKIKRELGWEPIFSFEEAITETINWYIQNEDWWKKVISGEYQNYYQLWYGERLKN</sequence>
<dbReference type="GO" id="GO:0009225">
    <property type="term" value="P:nucleotide-sugar metabolic process"/>
    <property type="evidence" value="ECO:0007669"/>
    <property type="project" value="InterPro"/>
</dbReference>